<protein>
    <submittedName>
        <fullName evidence="1">Uncharacterized protein</fullName>
    </submittedName>
</protein>
<evidence type="ECO:0000313" key="2">
    <source>
        <dbReference type="Proteomes" id="UP000646548"/>
    </source>
</evidence>
<reference evidence="1" key="1">
    <citation type="journal article" name="BMC Genomics">
        <title>Long-read sequencing and de novo genome assembly of marine medaka (Oryzias melastigma).</title>
        <authorList>
            <person name="Liang P."/>
            <person name="Saqib H.S.A."/>
            <person name="Ni X."/>
            <person name="Shen Y."/>
        </authorList>
    </citation>
    <scope>NUCLEOTIDE SEQUENCE</scope>
    <source>
        <strain evidence="1">Bigg-433</strain>
    </source>
</reference>
<evidence type="ECO:0000313" key="1">
    <source>
        <dbReference type="EMBL" id="KAF6737400.1"/>
    </source>
</evidence>
<comment type="caution">
    <text evidence="1">The sequence shown here is derived from an EMBL/GenBank/DDBJ whole genome shotgun (WGS) entry which is preliminary data.</text>
</comment>
<organism evidence="1 2">
    <name type="scientific">Oryzias melastigma</name>
    <name type="common">Marine medaka</name>
    <dbReference type="NCBI Taxonomy" id="30732"/>
    <lineage>
        <taxon>Eukaryota</taxon>
        <taxon>Metazoa</taxon>
        <taxon>Chordata</taxon>
        <taxon>Craniata</taxon>
        <taxon>Vertebrata</taxon>
        <taxon>Euteleostomi</taxon>
        <taxon>Actinopterygii</taxon>
        <taxon>Neopterygii</taxon>
        <taxon>Teleostei</taxon>
        <taxon>Neoteleostei</taxon>
        <taxon>Acanthomorphata</taxon>
        <taxon>Ovalentaria</taxon>
        <taxon>Atherinomorphae</taxon>
        <taxon>Beloniformes</taxon>
        <taxon>Adrianichthyidae</taxon>
        <taxon>Oryziinae</taxon>
        <taxon>Oryzias</taxon>
    </lineage>
</organism>
<accession>A0A834FP63</accession>
<name>A0A834FP63_ORYME</name>
<dbReference type="Proteomes" id="UP000646548">
    <property type="component" value="Unassembled WGS sequence"/>
</dbReference>
<dbReference type="EMBL" id="WKFB01000059">
    <property type="protein sequence ID" value="KAF6737400.1"/>
    <property type="molecule type" value="Genomic_DNA"/>
</dbReference>
<gene>
    <name evidence="1" type="ORF">FQA47_000989</name>
</gene>
<dbReference type="AlphaFoldDB" id="A0A834FP63"/>
<sequence length="112" mass="12409">MGAWSTTDLCPHSSIVCFPTNARVVLLSLCPAVYSSVTSFPAKTATAVFLKIVALQQKMTCSVSAVPEYLLSMDTDLHRIVCHKPVRTLQKESLQLGRYLFIMLEKISCPFL</sequence>
<proteinExistence type="predicted"/>